<evidence type="ECO:0000313" key="1">
    <source>
        <dbReference type="EMBL" id="MFD1709718.1"/>
    </source>
</evidence>
<reference evidence="2" key="1">
    <citation type="journal article" date="2019" name="Int. J. Syst. Evol. Microbiol.">
        <title>The Global Catalogue of Microorganisms (GCM) 10K type strain sequencing project: providing services to taxonomists for standard genome sequencing and annotation.</title>
        <authorList>
            <consortium name="The Broad Institute Genomics Platform"/>
            <consortium name="The Broad Institute Genome Sequencing Center for Infectious Disease"/>
            <person name="Wu L."/>
            <person name="Ma J."/>
        </authorList>
    </citation>
    <scope>NUCLEOTIDE SEQUENCE [LARGE SCALE GENOMIC DNA]</scope>
    <source>
        <strain evidence="2">LMG 29247</strain>
    </source>
</reference>
<evidence type="ECO:0000313" key="2">
    <source>
        <dbReference type="Proteomes" id="UP001597304"/>
    </source>
</evidence>
<comment type="caution">
    <text evidence="1">The sequence shown here is derived from an EMBL/GenBank/DDBJ whole genome shotgun (WGS) entry which is preliminary data.</text>
</comment>
<accession>A0ABW4KR55</accession>
<dbReference type="EMBL" id="JBHUEJ010000008">
    <property type="protein sequence ID" value="MFD1709718.1"/>
    <property type="molecule type" value="Genomic_DNA"/>
</dbReference>
<organism evidence="1 2">
    <name type="scientific">Ottowia flava</name>
    <dbReference type="NCBI Taxonomy" id="2675430"/>
    <lineage>
        <taxon>Bacteria</taxon>
        <taxon>Pseudomonadati</taxon>
        <taxon>Pseudomonadota</taxon>
        <taxon>Betaproteobacteria</taxon>
        <taxon>Burkholderiales</taxon>
        <taxon>Comamonadaceae</taxon>
        <taxon>Ottowia</taxon>
    </lineage>
</organism>
<gene>
    <name evidence="1" type="ORF">ACFSF0_03815</name>
</gene>
<dbReference type="RefSeq" id="WP_147913393.1">
    <property type="nucleotide sequence ID" value="NZ_JBHUEJ010000008.1"/>
</dbReference>
<name>A0ABW4KR55_9BURK</name>
<dbReference type="Proteomes" id="UP001597304">
    <property type="component" value="Unassembled WGS sequence"/>
</dbReference>
<protein>
    <submittedName>
        <fullName evidence="1">Uncharacterized protein</fullName>
    </submittedName>
</protein>
<keyword evidence="2" id="KW-1185">Reference proteome</keyword>
<sequence>MKPKKIYGPWIKWHGGECPVPPDTLVEVRLRIGERGKPVAAGAYDWPHSDEDGDIVEYRIVPEQPDLDAAENLLRANGYTIIPPVKPLTFDDVAPMKEAPEIGTWYWLVQPFNSRGVESFAWCGDGYDLDALRHRMAYRDREHALIAARHIFGLKGGEL</sequence>
<proteinExistence type="predicted"/>